<organism evidence="2 3">
    <name type="scientific">Ficus carica</name>
    <name type="common">Common fig</name>
    <dbReference type="NCBI Taxonomy" id="3494"/>
    <lineage>
        <taxon>Eukaryota</taxon>
        <taxon>Viridiplantae</taxon>
        <taxon>Streptophyta</taxon>
        <taxon>Embryophyta</taxon>
        <taxon>Tracheophyta</taxon>
        <taxon>Spermatophyta</taxon>
        <taxon>Magnoliopsida</taxon>
        <taxon>eudicotyledons</taxon>
        <taxon>Gunneridae</taxon>
        <taxon>Pentapetalae</taxon>
        <taxon>rosids</taxon>
        <taxon>fabids</taxon>
        <taxon>Rosales</taxon>
        <taxon>Moraceae</taxon>
        <taxon>Ficeae</taxon>
        <taxon>Ficus</taxon>
    </lineage>
</organism>
<dbReference type="EMBL" id="BTGU01022444">
    <property type="protein sequence ID" value="GMN75633.1"/>
    <property type="molecule type" value="Genomic_DNA"/>
</dbReference>
<accession>A0AA88JFW8</accession>
<evidence type="ECO:0000313" key="3">
    <source>
        <dbReference type="Proteomes" id="UP001187192"/>
    </source>
</evidence>
<reference evidence="2" key="1">
    <citation type="submission" date="2023-07" db="EMBL/GenBank/DDBJ databases">
        <title>draft genome sequence of fig (Ficus carica).</title>
        <authorList>
            <person name="Takahashi T."/>
            <person name="Nishimura K."/>
        </authorList>
    </citation>
    <scope>NUCLEOTIDE SEQUENCE</scope>
</reference>
<protein>
    <submittedName>
        <fullName evidence="2">Uncharacterized protein</fullName>
    </submittedName>
</protein>
<evidence type="ECO:0000313" key="2">
    <source>
        <dbReference type="EMBL" id="GMN75633.1"/>
    </source>
</evidence>
<keyword evidence="3" id="KW-1185">Reference proteome</keyword>
<proteinExistence type="predicted"/>
<feature type="compositionally biased region" description="Low complexity" evidence="1">
    <location>
        <begin position="1"/>
        <end position="14"/>
    </location>
</feature>
<name>A0AA88JFW8_FICCA</name>
<feature type="compositionally biased region" description="Basic and acidic residues" evidence="1">
    <location>
        <begin position="18"/>
        <end position="30"/>
    </location>
</feature>
<feature type="region of interest" description="Disordered" evidence="1">
    <location>
        <begin position="1"/>
        <end position="43"/>
    </location>
</feature>
<dbReference type="AlphaFoldDB" id="A0AA88JFW8"/>
<gene>
    <name evidence="2" type="ORF">TIFTF001_056863</name>
</gene>
<sequence>AESESSRQSTSKSSQNEVVKEWHDAWEQGDNKQVGIEGLDERA</sequence>
<comment type="caution">
    <text evidence="2">The sequence shown here is derived from an EMBL/GenBank/DDBJ whole genome shotgun (WGS) entry which is preliminary data.</text>
</comment>
<dbReference type="Proteomes" id="UP001187192">
    <property type="component" value="Unassembled WGS sequence"/>
</dbReference>
<feature type="non-terminal residue" evidence="2">
    <location>
        <position position="1"/>
    </location>
</feature>
<evidence type="ECO:0000256" key="1">
    <source>
        <dbReference type="SAM" id="MobiDB-lite"/>
    </source>
</evidence>